<dbReference type="EMBL" id="JBICBT010001143">
    <property type="protein sequence ID" value="KAL3081081.1"/>
    <property type="molecule type" value="Genomic_DNA"/>
</dbReference>
<accession>A0ABD2IP69</accession>
<gene>
    <name evidence="2" type="ORF">niasHT_037549</name>
</gene>
<organism evidence="2 3">
    <name type="scientific">Heterodera trifolii</name>
    <dbReference type="NCBI Taxonomy" id="157864"/>
    <lineage>
        <taxon>Eukaryota</taxon>
        <taxon>Metazoa</taxon>
        <taxon>Ecdysozoa</taxon>
        <taxon>Nematoda</taxon>
        <taxon>Chromadorea</taxon>
        <taxon>Rhabditida</taxon>
        <taxon>Tylenchina</taxon>
        <taxon>Tylenchomorpha</taxon>
        <taxon>Tylenchoidea</taxon>
        <taxon>Heteroderidae</taxon>
        <taxon>Heteroderinae</taxon>
        <taxon>Heterodera</taxon>
    </lineage>
</organism>
<evidence type="ECO:0000313" key="2">
    <source>
        <dbReference type="EMBL" id="KAL3081081.1"/>
    </source>
</evidence>
<reference evidence="2 3" key="1">
    <citation type="submission" date="2024-10" db="EMBL/GenBank/DDBJ databases">
        <authorList>
            <person name="Kim D."/>
        </authorList>
    </citation>
    <scope>NUCLEOTIDE SEQUENCE [LARGE SCALE GENOMIC DNA]</scope>
    <source>
        <strain evidence="2">BH-2024</strain>
    </source>
</reference>
<comment type="caution">
    <text evidence="2">The sequence shown here is derived from an EMBL/GenBank/DDBJ whole genome shotgun (WGS) entry which is preliminary data.</text>
</comment>
<feature type="region of interest" description="Disordered" evidence="1">
    <location>
        <begin position="1"/>
        <end position="96"/>
    </location>
</feature>
<evidence type="ECO:0000256" key="1">
    <source>
        <dbReference type="SAM" id="MobiDB-lite"/>
    </source>
</evidence>
<proteinExistence type="predicted"/>
<protein>
    <submittedName>
        <fullName evidence="2">Uncharacterized protein</fullName>
    </submittedName>
</protein>
<dbReference type="AlphaFoldDB" id="A0ABD2IP69"/>
<keyword evidence="3" id="KW-1185">Reference proteome</keyword>
<sequence>MDGMALQRETNTYEEEDDEKRGKLSTSAAGGKGNDSQRLPGMAFPQMALLPPPVPSTDDAHPFVSEWRRRKALPEGGGKGRDPSNFLTRPSRMAKH</sequence>
<dbReference type="Proteomes" id="UP001620626">
    <property type="component" value="Unassembled WGS sequence"/>
</dbReference>
<name>A0ABD2IP69_9BILA</name>
<evidence type="ECO:0000313" key="3">
    <source>
        <dbReference type="Proteomes" id="UP001620626"/>
    </source>
</evidence>